<dbReference type="Proteomes" id="UP001375743">
    <property type="component" value="Unassembled WGS sequence"/>
</dbReference>
<dbReference type="Pfam" id="PF04879">
    <property type="entry name" value="Molybdop_Fe4S4"/>
    <property type="match status" value="1"/>
</dbReference>
<dbReference type="InterPro" id="IPR009010">
    <property type="entry name" value="Asp_de-COase-like_dom_sf"/>
</dbReference>
<comment type="similarity">
    <text evidence="1">Belongs to the prokaryotic molybdopterin-containing oxidoreductase family.</text>
</comment>
<dbReference type="Gene3D" id="3.40.50.740">
    <property type="match status" value="1"/>
</dbReference>
<proteinExistence type="inferred from homology"/>
<accession>A0ABU8XM10</accession>
<evidence type="ECO:0000256" key="3">
    <source>
        <dbReference type="ARBA" id="ARBA00023004"/>
    </source>
</evidence>
<dbReference type="CDD" id="cd02766">
    <property type="entry name" value="MopB_3"/>
    <property type="match status" value="1"/>
</dbReference>
<dbReference type="Gene3D" id="3.40.228.10">
    <property type="entry name" value="Dimethylsulfoxide Reductase, domain 2"/>
    <property type="match status" value="1"/>
</dbReference>
<dbReference type="Gene3D" id="2.20.25.90">
    <property type="entry name" value="ADC-like domains"/>
    <property type="match status" value="1"/>
</dbReference>
<dbReference type="EMBL" id="JBBLZC010000002">
    <property type="protein sequence ID" value="MEK0082213.1"/>
    <property type="molecule type" value="Genomic_DNA"/>
</dbReference>
<keyword evidence="3" id="KW-0408">Iron</keyword>
<evidence type="ECO:0000256" key="4">
    <source>
        <dbReference type="ARBA" id="ARBA00023014"/>
    </source>
</evidence>
<dbReference type="PANTHER" id="PTHR43742:SF6">
    <property type="entry name" value="OXIDOREDUCTASE YYAE-RELATED"/>
    <property type="match status" value="1"/>
</dbReference>
<dbReference type="PANTHER" id="PTHR43742">
    <property type="entry name" value="TRIMETHYLAMINE-N-OXIDE REDUCTASE"/>
    <property type="match status" value="1"/>
</dbReference>
<dbReference type="Pfam" id="PF00384">
    <property type="entry name" value="Molybdopterin"/>
    <property type="match status" value="1"/>
</dbReference>
<evidence type="ECO:0000313" key="7">
    <source>
        <dbReference type="Proteomes" id="UP001375743"/>
    </source>
</evidence>
<comment type="caution">
    <text evidence="6">The sequence shown here is derived from an EMBL/GenBank/DDBJ whole genome shotgun (WGS) entry which is preliminary data.</text>
</comment>
<feature type="domain" description="4Fe-4S Mo/W bis-MGD-type" evidence="5">
    <location>
        <begin position="2"/>
        <end position="60"/>
    </location>
</feature>
<dbReference type="SUPFAM" id="SSF50692">
    <property type="entry name" value="ADC-like"/>
    <property type="match status" value="1"/>
</dbReference>
<keyword evidence="4" id="KW-0411">Iron-sulfur</keyword>
<dbReference type="InterPro" id="IPR050612">
    <property type="entry name" value="Prok_Mopterin_Oxidored"/>
</dbReference>
<dbReference type="PROSITE" id="PS51669">
    <property type="entry name" value="4FE4S_MOW_BIS_MGD"/>
    <property type="match status" value="1"/>
</dbReference>
<keyword evidence="7" id="KW-1185">Reference proteome</keyword>
<dbReference type="RefSeq" id="WP_418158061.1">
    <property type="nucleotide sequence ID" value="NZ_JBBLZC010000002.1"/>
</dbReference>
<gene>
    <name evidence="6" type="ORF">U1T56_03545</name>
</gene>
<evidence type="ECO:0000256" key="2">
    <source>
        <dbReference type="ARBA" id="ARBA00022723"/>
    </source>
</evidence>
<dbReference type="Gene3D" id="2.40.40.20">
    <property type="match status" value="1"/>
</dbReference>
<reference evidence="6 7" key="1">
    <citation type="submission" date="2024-01" db="EMBL/GenBank/DDBJ databases">
        <title>Multi-omics insights into the function and evolution of sodium benzoate biodegradation pathways in Benzoatithermus flavus gen. nov., sp. nov. from hot spring.</title>
        <authorList>
            <person name="Hu C.-J."/>
            <person name="Li W.-J."/>
        </authorList>
    </citation>
    <scope>NUCLEOTIDE SEQUENCE [LARGE SCALE GENOMIC DNA]</scope>
    <source>
        <strain evidence="6 7">SYSU G07066</strain>
    </source>
</reference>
<dbReference type="Gene3D" id="3.30.2070.10">
    <property type="entry name" value="Formate dehydrogenase/DMSO reductase"/>
    <property type="match status" value="1"/>
</dbReference>
<sequence>MSSWHPSVCPHDCPSVCALEVEKRADGRLGKVRGSLRNAYTAGVVCAKVARYHERFHHPERLAYPLRRKGPKGSGAFERISWEDALDAIAEGLTRAEQRFGPETVWPYWYAGTMGLVQRDGIQRLTHVKKYSRFKSTICVMLSDTGFKAGHGLRWGVPATEIGEHSEVIVVWGCNPVHTHVNLMSHIARARKERGAKLVVVDPYRSATAEQADLHLPLRPGTDGALACGVMHVLFAEGLADRDYLARFSDVPDELERHLRSRTPEWAAAITGLEPAEIVAFARLWGSTRRAFLRLGYGFTRSRNGAANMHAASCLPVVTGAWAHAGGGALYNFGDLYRFDKTMIEGLDAVDPSVRLLDQSQIGPILVGDAEALQGGPPVTALLVQNTNPVAIAPDLGKVHRGFARDDLFVAVHEQFMTDTARMADIVLPATMFLEHADIYSAAAHPTIQIHKAIFAPYAECRPNHVVICELAKRLGAEHPGFLMSEWELIDDLCRRSGWPDAETIHAAGGWEVLPDFATAHHLAGFPTPDGRFRFAPDWASLGARGHLMPKLPDHMPATDEITPEKPYRLVAAPSRQFLNSTFTEMPTSLKREERPTALLHPATMARLGLEDGDLVRLGNERGSVLVHAKARPGQHRGTIVVESIWPNRYWVEGVGINLLLGADPAPPNGGAAIHDTAVWLEPVEAAPPAAVAEALATA</sequence>
<dbReference type="InterPro" id="IPR006657">
    <property type="entry name" value="MoPterin_dinucl-bd_dom"/>
</dbReference>
<organism evidence="6 7">
    <name type="scientific">Benzoatithermus flavus</name>
    <dbReference type="NCBI Taxonomy" id="3108223"/>
    <lineage>
        <taxon>Bacteria</taxon>
        <taxon>Pseudomonadati</taxon>
        <taxon>Pseudomonadota</taxon>
        <taxon>Alphaproteobacteria</taxon>
        <taxon>Geminicoccales</taxon>
        <taxon>Geminicoccaceae</taxon>
        <taxon>Benzoatithermus</taxon>
    </lineage>
</organism>
<dbReference type="SUPFAM" id="SSF53706">
    <property type="entry name" value="Formate dehydrogenase/DMSO reductase, domains 1-3"/>
    <property type="match status" value="1"/>
</dbReference>
<keyword evidence="2" id="KW-0479">Metal-binding</keyword>
<dbReference type="InterPro" id="IPR006963">
    <property type="entry name" value="Mopterin_OxRdtase_4Fe-4S_dom"/>
</dbReference>
<evidence type="ECO:0000313" key="6">
    <source>
        <dbReference type="EMBL" id="MEK0082213.1"/>
    </source>
</evidence>
<evidence type="ECO:0000256" key="1">
    <source>
        <dbReference type="ARBA" id="ARBA00010312"/>
    </source>
</evidence>
<evidence type="ECO:0000259" key="5">
    <source>
        <dbReference type="PROSITE" id="PS51669"/>
    </source>
</evidence>
<dbReference type="Pfam" id="PF01568">
    <property type="entry name" value="Molydop_binding"/>
    <property type="match status" value="1"/>
</dbReference>
<dbReference type="InterPro" id="IPR006656">
    <property type="entry name" value="Mopterin_OxRdtase"/>
</dbReference>
<protein>
    <submittedName>
        <fullName evidence="6">Molybdopterin-dependent oxidoreductase</fullName>
    </submittedName>
</protein>
<dbReference type="SMART" id="SM00926">
    <property type="entry name" value="Molybdop_Fe4S4"/>
    <property type="match status" value="1"/>
</dbReference>
<name>A0ABU8XM10_9PROT</name>